<dbReference type="InterPro" id="IPR010539">
    <property type="entry name" value="BaxI_1-like"/>
</dbReference>
<feature type="transmembrane region" description="Helical" evidence="1">
    <location>
        <begin position="90"/>
        <end position="111"/>
    </location>
</feature>
<feature type="transmembrane region" description="Helical" evidence="1">
    <location>
        <begin position="205"/>
        <end position="232"/>
    </location>
</feature>
<feature type="transmembrane region" description="Helical" evidence="1">
    <location>
        <begin position="118"/>
        <end position="138"/>
    </location>
</feature>
<feature type="transmembrane region" description="Helical" evidence="1">
    <location>
        <begin position="144"/>
        <end position="165"/>
    </location>
</feature>
<name>A0ABV1FE92_9FIRM</name>
<dbReference type="Proteomes" id="UP001490816">
    <property type="component" value="Unassembled WGS sequence"/>
</dbReference>
<organism evidence="2 3">
    <name type="scientific">Ruminococcoides intestinale</name>
    <dbReference type="NCBI Taxonomy" id="3133162"/>
    <lineage>
        <taxon>Bacteria</taxon>
        <taxon>Bacillati</taxon>
        <taxon>Bacillota</taxon>
        <taxon>Clostridia</taxon>
        <taxon>Eubacteriales</taxon>
        <taxon>Oscillospiraceae</taxon>
        <taxon>Ruminococcoides</taxon>
    </lineage>
</organism>
<keyword evidence="1" id="KW-1133">Transmembrane helix</keyword>
<keyword evidence="1" id="KW-0812">Transmembrane</keyword>
<dbReference type="Pfam" id="PF12811">
    <property type="entry name" value="BaxI_1"/>
    <property type="match status" value="1"/>
</dbReference>
<dbReference type="PANTHER" id="PTHR41282">
    <property type="entry name" value="CONSERVED TRANSMEMBRANE PROTEIN-RELATED"/>
    <property type="match status" value="1"/>
</dbReference>
<evidence type="ECO:0000256" key="1">
    <source>
        <dbReference type="SAM" id="Phobius"/>
    </source>
</evidence>
<sequence length="282" mass="30660">MGRTLNQNNSNKGGNNSVIGTNPVIRKLSKVAEQSDNCASYGGIAVKTLYFLLMSGVGYVLYLYLSLNVFNTGESFDIEFDNYVSTLHMTPLFIGLGAAILSIILPFIVAFVRSTAPVLGTIYCLCQGALLGFLSYVAPQQYQGVMGLALIITIVLVLAMLAIYATGKVRPGKKVRTVIFALFITSVLSSLAVLILALIPATRPLVAFVTTNPLICIGFSVLGIIIATLFLLCDFETIRQTVENRLPKKYEWSAAFGLAFTVIWLYFKILDLLAKLTNTKSS</sequence>
<comment type="caution">
    <text evidence="2">The sequence shown here is derived from an EMBL/GenBank/DDBJ whole genome shotgun (WGS) entry which is preliminary data.</text>
</comment>
<evidence type="ECO:0000313" key="2">
    <source>
        <dbReference type="EMBL" id="MEQ2470612.1"/>
    </source>
</evidence>
<reference evidence="2 3" key="1">
    <citation type="submission" date="2024-03" db="EMBL/GenBank/DDBJ databases">
        <title>Human intestinal bacterial collection.</title>
        <authorList>
            <person name="Pauvert C."/>
            <person name="Hitch T.C.A."/>
            <person name="Clavel T."/>
        </authorList>
    </citation>
    <scope>NUCLEOTIDE SEQUENCE [LARGE SCALE GENOMIC DNA]</scope>
    <source>
        <strain evidence="2 3">CLA-JM-H38</strain>
    </source>
</reference>
<keyword evidence="1" id="KW-0472">Membrane</keyword>
<dbReference type="EMBL" id="JBBMEZ010000031">
    <property type="protein sequence ID" value="MEQ2470612.1"/>
    <property type="molecule type" value="Genomic_DNA"/>
</dbReference>
<proteinExistence type="predicted"/>
<dbReference type="RefSeq" id="WP_015522903.1">
    <property type="nucleotide sequence ID" value="NZ_JBBMEZ010000031.1"/>
</dbReference>
<accession>A0ABV1FE92</accession>
<keyword evidence="3" id="KW-1185">Reference proteome</keyword>
<gene>
    <name evidence="2" type="ORF">WMO39_09790</name>
</gene>
<evidence type="ECO:0000313" key="3">
    <source>
        <dbReference type="Proteomes" id="UP001490816"/>
    </source>
</evidence>
<feature type="transmembrane region" description="Helical" evidence="1">
    <location>
        <begin position="49"/>
        <end position="70"/>
    </location>
</feature>
<dbReference type="PANTHER" id="PTHR41282:SF1">
    <property type="entry name" value="CONSERVED TRANSMEMBRANE PROTEIN-RELATED"/>
    <property type="match status" value="1"/>
</dbReference>
<feature type="transmembrane region" description="Helical" evidence="1">
    <location>
        <begin position="177"/>
        <end position="199"/>
    </location>
</feature>
<feature type="transmembrane region" description="Helical" evidence="1">
    <location>
        <begin position="252"/>
        <end position="270"/>
    </location>
</feature>
<protein>
    <submittedName>
        <fullName evidence="2">Bax inhibitor-1/YccA family protein</fullName>
    </submittedName>
</protein>